<feature type="chain" id="PRO_5037938245" evidence="1">
    <location>
        <begin position="25"/>
        <end position="110"/>
    </location>
</feature>
<dbReference type="Proteomes" id="UP000676409">
    <property type="component" value="Chromosome"/>
</dbReference>
<protein>
    <submittedName>
        <fullName evidence="3">PepSY domain-containing protein</fullName>
    </submittedName>
</protein>
<keyword evidence="4" id="KW-1185">Reference proteome</keyword>
<dbReference type="AlphaFoldDB" id="A0A975G564"/>
<dbReference type="EMBL" id="CP073078">
    <property type="protein sequence ID" value="QUD90774.1"/>
    <property type="molecule type" value="Genomic_DNA"/>
</dbReference>
<evidence type="ECO:0000259" key="2">
    <source>
        <dbReference type="Pfam" id="PF03413"/>
    </source>
</evidence>
<organism evidence="3 4">
    <name type="scientific">Phenylobacterium montanum</name>
    <dbReference type="NCBI Taxonomy" id="2823693"/>
    <lineage>
        <taxon>Bacteria</taxon>
        <taxon>Pseudomonadati</taxon>
        <taxon>Pseudomonadota</taxon>
        <taxon>Alphaproteobacteria</taxon>
        <taxon>Caulobacterales</taxon>
        <taxon>Caulobacteraceae</taxon>
        <taxon>Phenylobacterium</taxon>
    </lineage>
</organism>
<dbReference type="Pfam" id="PF03413">
    <property type="entry name" value="PepSY"/>
    <property type="match status" value="1"/>
</dbReference>
<dbReference type="Gene3D" id="3.10.450.40">
    <property type="match status" value="1"/>
</dbReference>
<feature type="signal peptide" evidence="1">
    <location>
        <begin position="1"/>
        <end position="24"/>
    </location>
</feature>
<feature type="domain" description="PepSY" evidence="2">
    <location>
        <begin position="53"/>
        <end position="108"/>
    </location>
</feature>
<sequence>MMKRRVLILALAATSLIAPGLALAQQGSDSLGADYGLQQNDVRQCVKQGGCVPLSKVIAEINRRSPGRELDAGLEQSGDRIVYRVRWAGKDGRRIDYIVDAHTGAVISAK</sequence>
<keyword evidence="1" id="KW-0732">Signal</keyword>
<name>A0A975G564_9CAUL</name>
<dbReference type="InterPro" id="IPR025711">
    <property type="entry name" value="PepSY"/>
</dbReference>
<accession>A0A975G564</accession>
<dbReference type="KEGG" id="caul:KCG34_13440"/>
<reference evidence="3" key="1">
    <citation type="submission" date="2021-04" db="EMBL/GenBank/DDBJ databases">
        <title>The complete genome sequence of Caulobacter sp. S6.</title>
        <authorList>
            <person name="Tang Y."/>
            <person name="Ouyang W."/>
            <person name="Liu Q."/>
            <person name="Huang B."/>
            <person name="Guo Z."/>
            <person name="Lei P."/>
        </authorList>
    </citation>
    <scope>NUCLEOTIDE SEQUENCE</scope>
    <source>
        <strain evidence="3">S6</strain>
    </source>
</reference>
<evidence type="ECO:0000313" key="3">
    <source>
        <dbReference type="EMBL" id="QUD90774.1"/>
    </source>
</evidence>
<gene>
    <name evidence="3" type="ORF">KCG34_13440</name>
</gene>
<evidence type="ECO:0000313" key="4">
    <source>
        <dbReference type="Proteomes" id="UP000676409"/>
    </source>
</evidence>
<proteinExistence type="predicted"/>
<evidence type="ECO:0000256" key="1">
    <source>
        <dbReference type="SAM" id="SignalP"/>
    </source>
</evidence>